<name>A0A4D6NSK5_VIGUN</name>
<dbReference type="OrthoDB" id="608866at2759"/>
<dbReference type="Proteomes" id="UP000501690">
    <property type="component" value="Linkage Group LG11"/>
</dbReference>
<dbReference type="PANTHER" id="PTHR47206:SF1">
    <property type="entry name" value="HOMEODOMAIN-LIKE SUPERFAMILY PROTEIN"/>
    <property type="match status" value="1"/>
</dbReference>
<dbReference type="InterPro" id="IPR017930">
    <property type="entry name" value="Myb_dom"/>
</dbReference>
<dbReference type="Gramene" id="Vigun09g181600.1.v1.2">
    <property type="protein sequence ID" value="Vigun09g181600.1.v1.2"/>
    <property type="gene ID" value="Vigun09g181600.v1.2"/>
</dbReference>
<feature type="region of interest" description="Disordered" evidence="3">
    <location>
        <begin position="321"/>
        <end position="341"/>
    </location>
</feature>
<evidence type="ECO:0000313" key="7">
    <source>
        <dbReference type="Proteomes" id="UP000501690"/>
    </source>
</evidence>
<evidence type="ECO:0000256" key="2">
    <source>
        <dbReference type="ARBA" id="ARBA00023242"/>
    </source>
</evidence>
<dbReference type="PROSITE" id="PS50090">
    <property type="entry name" value="MYB_LIKE"/>
    <property type="match status" value="1"/>
</dbReference>
<feature type="compositionally biased region" description="Polar residues" evidence="3">
    <location>
        <begin position="399"/>
        <end position="413"/>
    </location>
</feature>
<keyword evidence="2" id="KW-0539">Nucleus</keyword>
<dbReference type="EMBL" id="CP039355">
    <property type="protein sequence ID" value="QCE15942.1"/>
    <property type="molecule type" value="Genomic_DNA"/>
</dbReference>
<dbReference type="InterPro" id="IPR001005">
    <property type="entry name" value="SANT/Myb"/>
</dbReference>
<proteinExistence type="predicted"/>
<evidence type="ECO:0000256" key="3">
    <source>
        <dbReference type="SAM" id="MobiDB-lite"/>
    </source>
</evidence>
<dbReference type="Gene3D" id="1.10.10.60">
    <property type="entry name" value="Homeodomain-like"/>
    <property type="match status" value="1"/>
</dbReference>
<feature type="compositionally biased region" description="Low complexity" evidence="3">
    <location>
        <begin position="321"/>
        <end position="334"/>
    </location>
</feature>
<evidence type="ECO:0000313" key="6">
    <source>
        <dbReference type="EMBL" id="QCE15942.1"/>
    </source>
</evidence>
<dbReference type="CDD" id="cd11660">
    <property type="entry name" value="SANT_TRF"/>
    <property type="match status" value="1"/>
</dbReference>
<keyword evidence="7" id="KW-1185">Reference proteome</keyword>
<sequence length="583" mass="63125">MSEKKTKVSFTEKDAVALMQRYDPTTVFTLLQEVAHYAKPKIDWSELVKKSATGISNVREYQMLWRHLAYRHSLSENFEVGAEPLDDDSDLECELEALPPVSVESASEAAACVKVMIASRTLSDSAPSSSTIEAPLTINVPVCHSSRTLIESSQPSNLMQGTNIVFPVTVQRQTLPTHPVPPTDGIESKGLVGGNLASKRKRKTWSEEEDIQLRAAVQRWGEGNWATMAKGDNFPIKRSPTQLAQRWSILRKKDGTVNSGTISTSTQYTAAEQLATRHSLSLALDMPFKKLTAPGLSDPAKTSTSVKNQVQIRNTVEKVASSFVPPQQPSQQASLLGSDSHVKPKLVDEKLVSKGNIISNPVLKSTTAAPGTRIDSPSTNTVSQLKIAPVKHNIDTKPAVSSLTRTSVSTNLPSDPKNKPVTPLAAGKVPSEQDANSTKEFRASDPSSRPKDQTQENEPPKVTIGSQVNNDLEKGRLDIGQAKIVPISNGEETLKDKANPVADEKQPSATKANAVVCEDQGSVKNATENSNLDKGSLNSNQDKKKTSINESSNNQNMNDKNVNLPVQDEGSQSAKVVKTDGER</sequence>
<feature type="domain" description="Myb-like" evidence="4">
    <location>
        <begin position="197"/>
        <end position="251"/>
    </location>
</feature>
<feature type="compositionally biased region" description="Polar residues" evidence="3">
    <location>
        <begin position="522"/>
        <end position="540"/>
    </location>
</feature>
<feature type="domain" description="HTH myb-type" evidence="5">
    <location>
        <begin position="197"/>
        <end position="255"/>
    </location>
</feature>
<feature type="compositionally biased region" description="Basic and acidic residues" evidence="3">
    <location>
        <begin position="492"/>
        <end position="506"/>
    </location>
</feature>
<dbReference type="AlphaFoldDB" id="A0A4D6NSK5"/>
<dbReference type="SUPFAM" id="SSF46689">
    <property type="entry name" value="Homeodomain-like"/>
    <property type="match status" value="1"/>
</dbReference>
<dbReference type="SMART" id="SM00717">
    <property type="entry name" value="SANT"/>
    <property type="match status" value="1"/>
</dbReference>
<evidence type="ECO:0000259" key="4">
    <source>
        <dbReference type="PROSITE" id="PS50090"/>
    </source>
</evidence>
<dbReference type="InterPro" id="IPR009057">
    <property type="entry name" value="Homeodomain-like_sf"/>
</dbReference>
<dbReference type="PANTHER" id="PTHR47206">
    <property type="entry name" value="HOMEODOMAIN-LIKE SUPERFAMILY PROTEIN"/>
    <property type="match status" value="1"/>
</dbReference>
<dbReference type="Pfam" id="PF00249">
    <property type="entry name" value="Myb_DNA-binding"/>
    <property type="match status" value="1"/>
</dbReference>
<feature type="region of interest" description="Disordered" evidence="3">
    <location>
        <begin position="398"/>
        <end position="583"/>
    </location>
</feature>
<reference evidence="6 7" key="1">
    <citation type="submission" date="2019-04" db="EMBL/GenBank/DDBJ databases">
        <title>An improved genome assembly and genetic linkage map for asparagus bean, Vigna unguiculata ssp. sesquipedialis.</title>
        <authorList>
            <person name="Xia Q."/>
            <person name="Zhang R."/>
            <person name="Dong Y."/>
        </authorList>
    </citation>
    <scope>NUCLEOTIDE SEQUENCE [LARGE SCALE GENOMIC DNA]</scope>
    <source>
        <tissue evidence="6">Leaf</tissue>
    </source>
</reference>
<gene>
    <name evidence="6" type="ORF">DEO72_LG11g2955</name>
</gene>
<dbReference type="GO" id="GO:0005634">
    <property type="term" value="C:nucleus"/>
    <property type="evidence" value="ECO:0007669"/>
    <property type="project" value="UniProtKB-SubCell"/>
</dbReference>
<organism evidence="6 7">
    <name type="scientific">Vigna unguiculata</name>
    <name type="common">Cowpea</name>
    <dbReference type="NCBI Taxonomy" id="3917"/>
    <lineage>
        <taxon>Eukaryota</taxon>
        <taxon>Viridiplantae</taxon>
        <taxon>Streptophyta</taxon>
        <taxon>Embryophyta</taxon>
        <taxon>Tracheophyta</taxon>
        <taxon>Spermatophyta</taxon>
        <taxon>Magnoliopsida</taxon>
        <taxon>eudicotyledons</taxon>
        <taxon>Gunneridae</taxon>
        <taxon>Pentapetalae</taxon>
        <taxon>rosids</taxon>
        <taxon>fabids</taxon>
        <taxon>Fabales</taxon>
        <taxon>Fabaceae</taxon>
        <taxon>Papilionoideae</taxon>
        <taxon>50 kb inversion clade</taxon>
        <taxon>NPAAA clade</taxon>
        <taxon>indigoferoid/millettioid clade</taxon>
        <taxon>Phaseoleae</taxon>
        <taxon>Vigna</taxon>
    </lineage>
</organism>
<comment type="subcellular location">
    <subcellularLocation>
        <location evidence="1">Nucleus</location>
    </subcellularLocation>
</comment>
<feature type="compositionally biased region" description="Basic and acidic residues" evidence="3">
    <location>
        <begin position="437"/>
        <end position="454"/>
    </location>
</feature>
<dbReference type="PROSITE" id="PS51294">
    <property type="entry name" value="HTH_MYB"/>
    <property type="match status" value="1"/>
</dbReference>
<accession>A0A4D6NSK5</accession>
<feature type="compositionally biased region" description="Polar residues" evidence="3">
    <location>
        <begin position="548"/>
        <end position="561"/>
    </location>
</feature>
<protein>
    <submittedName>
        <fullName evidence="6">Uncharacterized protein</fullName>
    </submittedName>
</protein>
<evidence type="ECO:0000256" key="1">
    <source>
        <dbReference type="ARBA" id="ARBA00004123"/>
    </source>
</evidence>
<evidence type="ECO:0000259" key="5">
    <source>
        <dbReference type="PROSITE" id="PS51294"/>
    </source>
</evidence>